<keyword evidence="1" id="KW-0732">Signal</keyword>
<evidence type="ECO:0000313" key="2">
    <source>
        <dbReference type="EMBL" id="GHI21811.1"/>
    </source>
</evidence>
<organism evidence="2 3">
    <name type="scientific">Streptomyces hydrogenans</name>
    <dbReference type="NCBI Taxonomy" id="1873719"/>
    <lineage>
        <taxon>Bacteria</taxon>
        <taxon>Bacillati</taxon>
        <taxon>Actinomycetota</taxon>
        <taxon>Actinomycetes</taxon>
        <taxon>Kitasatosporales</taxon>
        <taxon>Streptomycetaceae</taxon>
        <taxon>Streptomyces</taxon>
    </lineage>
</organism>
<gene>
    <name evidence="2" type="ORF">Shyd_31820</name>
</gene>
<keyword evidence="3" id="KW-1185">Reference proteome</keyword>
<evidence type="ECO:0008006" key="4">
    <source>
        <dbReference type="Google" id="ProtNLM"/>
    </source>
</evidence>
<dbReference type="EMBL" id="BNDW01000019">
    <property type="protein sequence ID" value="GHI21811.1"/>
    <property type="molecule type" value="Genomic_DNA"/>
</dbReference>
<feature type="chain" id="PRO_5047007465" description="Secreted protein" evidence="1">
    <location>
        <begin position="25"/>
        <end position="135"/>
    </location>
</feature>
<evidence type="ECO:0000256" key="1">
    <source>
        <dbReference type="SAM" id="SignalP"/>
    </source>
</evidence>
<feature type="signal peptide" evidence="1">
    <location>
        <begin position="1"/>
        <end position="24"/>
    </location>
</feature>
<dbReference type="RefSeq" id="WP_190224412.1">
    <property type="nucleotide sequence ID" value="NZ_BNBS01000058.1"/>
</dbReference>
<proteinExistence type="predicted"/>
<accession>A0ABQ3P9W0</accession>
<name>A0ABQ3P9W0_9ACTN</name>
<evidence type="ECO:0000313" key="3">
    <source>
        <dbReference type="Proteomes" id="UP001052739"/>
    </source>
</evidence>
<comment type="caution">
    <text evidence="2">The sequence shown here is derived from an EMBL/GenBank/DDBJ whole genome shotgun (WGS) entry which is preliminary data.</text>
</comment>
<reference evidence="2" key="1">
    <citation type="submission" date="2024-05" db="EMBL/GenBank/DDBJ databases">
        <title>Whole genome shotgun sequence of Streptomyces hydrogenans NBRC 13475.</title>
        <authorList>
            <person name="Komaki H."/>
            <person name="Tamura T."/>
        </authorList>
    </citation>
    <scope>NUCLEOTIDE SEQUENCE</scope>
    <source>
        <strain evidence="2">NBRC 13475</strain>
    </source>
</reference>
<dbReference type="Proteomes" id="UP001052739">
    <property type="component" value="Unassembled WGS sequence"/>
</dbReference>
<sequence length="135" mass="14353">MRALHRGFAAHASVAALLLGTAVAAEVHAAPAPAEEPAVSVPAAEAPEDFGSSCHTVVEGTRVTAHCRNPYPRTDRVRLHVECDPWWDLDADSAPVDVAPADYATLTARCWKEVRSAWVTHEPVTDPAPSARPGT</sequence>
<protein>
    <recommendedName>
        <fullName evidence="4">Secreted protein</fullName>
    </recommendedName>
</protein>